<feature type="compositionally biased region" description="Polar residues" evidence="1">
    <location>
        <begin position="67"/>
        <end position="85"/>
    </location>
</feature>
<feature type="non-terminal residue" evidence="2">
    <location>
        <position position="101"/>
    </location>
</feature>
<organism evidence="2 3">
    <name type="scientific">Austropuccinia psidii MF-1</name>
    <dbReference type="NCBI Taxonomy" id="1389203"/>
    <lineage>
        <taxon>Eukaryota</taxon>
        <taxon>Fungi</taxon>
        <taxon>Dikarya</taxon>
        <taxon>Basidiomycota</taxon>
        <taxon>Pucciniomycotina</taxon>
        <taxon>Pucciniomycetes</taxon>
        <taxon>Pucciniales</taxon>
        <taxon>Sphaerophragmiaceae</taxon>
        <taxon>Austropuccinia</taxon>
    </lineage>
</organism>
<evidence type="ECO:0000313" key="2">
    <source>
        <dbReference type="EMBL" id="MBW0584033.1"/>
    </source>
</evidence>
<sequence>MRFLDIESGKVVISQEFVIPLSFRPRKVNKPTETLPSEANSPNHRHIHLPSPQLTQSVRSKPYDTTEAANKGNTEQTTGIKRQSTNGWDYVLHYDTAPQDI</sequence>
<keyword evidence="3" id="KW-1185">Reference proteome</keyword>
<evidence type="ECO:0000256" key="1">
    <source>
        <dbReference type="SAM" id="MobiDB-lite"/>
    </source>
</evidence>
<dbReference type="AlphaFoldDB" id="A0A9Q3KMB4"/>
<feature type="region of interest" description="Disordered" evidence="1">
    <location>
        <begin position="27"/>
        <end position="85"/>
    </location>
</feature>
<proteinExistence type="predicted"/>
<dbReference type="EMBL" id="AVOT02116711">
    <property type="protein sequence ID" value="MBW0584033.1"/>
    <property type="molecule type" value="Genomic_DNA"/>
</dbReference>
<comment type="caution">
    <text evidence="2">The sequence shown here is derived from an EMBL/GenBank/DDBJ whole genome shotgun (WGS) entry which is preliminary data.</text>
</comment>
<dbReference type="Proteomes" id="UP000765509">
    <property type="component" value="Unassembled WGS sequence"/>
</dbReference>
<reference evidence="2" key="1">
    <citation type="submission" date="2021-03" db="EMBL/GenBank/DDBJ databases">
        <title>Draft genome sequence of rust myrtle Austropuccinia psidii MF-1, a brazilian biotype.</title>
        <authorList>
            <person name="Quecine M.C."/>
            <person name="Pachon D.M.R."/>
            <person name="Bonatelli M.L."/>
            <person name="Correr F.H."/>
            <person name="Franceschini L.M."/>
            <person name="Leite T.F."/>
            <person name="Margarido G.R.A."/>
            <person name="Almeida C.A."/>
            <person name="Ferrarezi J.A."/>
            <person name="Labate C.A."/>
        </authorList>
    </citation>
    <scope>NUCLEOTIDE SEQUENCE</scope>
    <source>
        <strain evidence="2">MF-1</strain>
    </source>
</reference>
<accession>A0A9Q3KMB4</accession>
<feature type="compositionally biased region" description="Polar residues" evidence="1">
    <location>
        <begin position="31"/>
        <end position="42"/>
    </location>
</feature>
<evidence type="ECO:0000313" key="3">
    <source>
        <dbReference type="Proteomes" id="UP000765509"/>
    </source>
</evidence>
<protein>
    <submittedName>
        <fullName evidence="2">Uncharacterized protein</fullName>
    </submittedName>
</protein>
<gene>
    <name evidence="2" type="ORF">O181_123748</name>
</gene>
<name>A0A9Q3KMB4_9BASI</name>